<protein>
    <recommendedName>
        <fullName evidence="3">Integrase catalytic domain-containing protein</fullName>
    </recommendedName>
</protein>
<name>A0ABY6KD44_9ARAC</name>
<dbReference type="Gene3D" id="3.30.420.10">
    <property type="entry name" value="Ribonuclease H-like superfamily/Ribonuclease H"/>
    <property type="match status" value="1"/>
</dbReference>
<proteinExistence type="predicted"/>
<sequence length="200" mass="23048">MNQPPYPCKICASHQLPNQIHFHRDCPLKNNNHPKRIYPDRNNVKHLLTSAHHPETNAKVERLNSTIINRFGHFAHEILTTQYIFSRFLVNASVTLGLETCRFSENTRHNSASSGLFEGKPFGPCFDFVSHRNGGSTNLHQVLCEKRIQGCRNFLSVAYSLRGFRHEPKTSFRVVQALQRGSGRERRQRAFREPVHINHA</sequence>
<accession>A0ABY6KD44</accession>
<dbReference type="EMBL" id="CP092866">
    <property type="protein sequence ID" value="UYV66771.1"/>
    <property type="molecule type" value="Genomic_DNA"/>
</dbReference>
<evidence type="ECO:0000313" key="1">
    <source>
        <dbReference type="EMBL" id="UYV66771.1"/>
    </source>
</evidence>
<keyword evidence="2" id="KW-1185">Reference proteome</keyword>
<organism evidence="1 2">
    <name type="scientific">Cordylochernes scorpioides</name>
    <dbReference type="NCBI Taxonomy" id="51811"/>
    <lineage>
        <taxon>Eukaryota</taxon>
        <taxon>Metazoa</taxon>
        <taxon>Ecdysozoa</taxon>
        <taxon>Arthropoda</taxon>
        <taxon>Chelicerata</taxon>
        <taxon>Arachnida</taxon>
        <taxon>Pseudoscorpiones</taxon>
        <taxon>Cheliferoidea</taxon>
        <taxon>Chernetidae</taxon>
        <taxon>Cordylochernes</taxon>
    </lineage>
</organism>
<evidence type="ECO:0000313" key="2">
    <source>
        <dbReference type="Proteomes" id="UP001235939"/>
    </source>
</evidence>
<gene>
    <name evidence="1" type="ORF">LAZ67_4002811</name>
</gene>
<reference evidence="1 2" key="1">
    <citation type="submission" date="2022-01" db="EMBL/GenBank/DDBJ databases">
        <title>A chromosomal length assembly of Cordylochernes scorpioides.</title>
        <authorList>
            <person name="Zeh D."/>
            <person name="Zeh J."/>
        </authorList>
    </citation>
    <scope>NUCLEOTIDE SEQUENCE [LARGE SCALE GENOMIC DNA]</scope>
    <source>
        <strain evidence="1">IN4F17</strain>
        <tissue evidence="1">Whole Body</tissue>
    </source>
</reference>
<dbReference type="Proteomes" id="UP001235939">
    <property type="component" value="Chromosome 04"/>
</dbReference>
<dbReference type="InterPro" id="IPR012337">
    <property type="entry name" value="RNaseH-like_sf"/>
</dbReference>
<dbReference type="SUPFAM" id="SSF53098">
    <property type="entry name" value="Ribonuclease H-like"/>
    <property type="match status" value="1"/>
</dbReference>
<evidence type="ECO:0008006" key="3">
    <source>
        <dbReference type="Google" id="ProtNLM"/>
    </source>
</evidence>
<dbReference type="InterPro" id="IPR036397">
    <property type="entry name" value="RNaseH_sf"/>
</dbReference>